<proteinExistence type="predicted"/>
<feature type="transmembrane region" description="Helical" evidence="1">
    <location>
        <begin position="197"/>
        <end position="217"/>
    </location>
</feature>
<feature type="transmembrane region" description="Helical" evidence="1">
    <location>
        <begin position="76"/>
        <end position="92"/>
    </location>
</feature>
<feature type="transmembrane region" description="Helical" evidence="1">
    <location>
        <begin position="129"/>
        <end position="152"/>
    </location>
</feature>
<evidence type="ECO:0000256" key="1">
    <source>
        <dbReference type="SAM" id="Phobius"/>
    </source>
</evidence>
<evidence type="ECO:0000313" key="3">
    <source>
        <dbReference type="Proteomes" id="UP000599688"/>
    </source>
</evidence>
<evidence type="ECO:0008006" key="4">
    <source>
        <dbReference type="Google" id="ProtNLM"/>
    </source>
</evidence>
<protein>
    <recommendedName>
        <fullName evidence="4">Prenyltransferase</fullName>
    </recommendedName>
</protein>
<feature type="transmembrane region" description="Helical" evidence="1">
    <location>
        <begin position="251"/>
        <end position="270"/>
    </location>
</feature>
<name>A0A917E8K1_9FLAO</name>
<keyword evidence="1" id="KW-1133">Transmembrane helix</keyword>
<keyword evidence="3" id="KW-1185">Reference proteome</keyword>
<reference evidence="2 3" key="1">
    <citation type="journal article" date="2014" name="Int. J. Syst. Evol. Microbiol.">
        <title>Complete genome sequence of Corynebacterium casei LMG S-19264T (=DSM 44701T), isolated from a smear-ripened cheese.</title>
        <authorList>
            <consortium name="US DOE Joint Genome Institute (JGI-PGF)"/>
            <person name="Walter F."/>
            <person name="Albersmeier A."/>
            <person name="Kalinowski J."/>
            <person name="Ruckert C."/>
        </authorList>
    </citation>
    <scope>NUCLEOTIDE SEQUENCE [LARGE SCALE GENOMIC DNA]</scope>
    <source>
        <strain evidence="2 3">CGMCC 1.12925</strain>
    </source>
</reference>
<feature type="transmembrane region" description="Helical" evidence="1">
    <location>
        <begin position="37"/>
        <end position="56"/>
    </location>
</feature>
<feature type="transmembrane region" description="Helical" evidence="1">
    <location>
        <begin position="158"/>
        <end position="176"/>
    </location>
</feature>
<keyword evidence="1" id="KW-0472">Membrane</keyword>
<organism evidence="2 3">
    <name type="scientific">Psychroflexus salis</name>
    <dbReference type="NCBI Taxonomy" id="1526574"/>
    <lineage>
        <taxon>Bacteria</taxon>
        <taxon>Pseudomonadati</taxon>
        <taxon>Bacteroidota</taxon>
        <taxon>Flavobacteriia</taxon>
        <taxon>Flavobacteriales</taxon>
        <taxon>Flavobacteriaceae</taxon>
        <taxon>Psychroflexus</taxon>
    </lineage>
</organism>
<feature type="transmembrane region" description="Helical" evidence="1">
    <location>
        <begin position="12"/>
        <end position="31"/>
    </location>
</feature>
<dbReference type="RefSeq" id="WP_188405640.1">
    <property type="nucleotide sequence ID" value="NZ_BMGL01000005.1"/>
</dbReference>
<dbReference type="Proteomes" id="UP000599688">
    <property type="component" value="Unassembled WGS sequence"/>
</dbReference>
<dbReference type="AlphaFoldDB" id="A0A917E8K1"/>
<feature type="transmembrane region" description="Helical" evidence="1">
    <location>
        <begin position="98"/>
        <end position="117"/>
    </location>
</feature>
<dbReference type="EMBL" id="BMGL01000005">
    <property type="protein sequence ID" value="GGE09850.1"/>
    <property type="molecule type" value="Genomic_DNA"/>
</dbReference>
<comment type="caution">
    <text evidence="2">The sequence shown here is derived from an EMBL/GenBank/DDBJ whole genome shotgun (WGS) entry which is preliminary data.</text>
</comment>
<feature type="transmembrane region" description="Helical" evidence="1">
    <location>
        <begin position="223"/>
        <end position="239"/>
    </location>
</feature>
<evidence type="ECO:0000313" key="2">
    <source>
        <dbReference type="EMBL" id="GGE09850.1"/>
    </source>
</evidence>
<accession>A0A917E8K1</accession>
<sequence>MKLVKLIFRFYIHSSLHVALAVVSFMLLRIYEIGLTVNLNLIFCVFFATISGYNFVKYAGIAKLHHRSLTKQLRAIQIFSAISFVFTIYFLVQLRLMSIMLLISLSIINFIYAFPVFSKAKNLRNLPLVKIYIIAMVWSITCVFLPIIEYQVNFELDYIYMFLQQFLMVVVLMIPFEIRDLKYDLVKLQTLPQILGILNAKILAGILLIFITILSFYFFESNMIFSIVFSFFLFLLIAYSSKNQSLYYSSFYVESVPIFSFIFVCIEFCFY</sequence>
<gene>
    <name evidence="2" type="ORF">GCM10010831_09210</name>
</gene>
<keyword evidence="1" id="KW-0812">Transmembrane</keyword>